<dbReference type="Gene3D" id="3.40.50.300">
    <property type="entry name" value="P-loop containing nucleotide triphosphate hydrolases"/>
    <property type="match status" value="1"/>
</dbReference>
<dbReference type="Pfam" id="PF00437">
    <property type="entry name" value="T2SSE"/>
    <property type="match status" value="1"/>
</dbReference>
<feature type="domain" description="Bacterial type II secretion system protein E" evidence="2">
    <location>
        <begin position="199"/>
        <end position="213"/>
    </location>
</feature>
<dbReference type="Proteomes" id="UP001501444">
    <property type="component" value="Unassembled WGS sequence"/>
</dbReference>
<evidence type="ECO:0000256" key="1">
    <source>
        <dbReference type="ARBA" id="ARBA00006611"/>
    </source>
</evidence>
<dbReference type="PROSITE" id="PS00662">
    <property type="entry name" value="T2SP_E"/>
    <property type="match status" value="1"/>
</dbReference>
<proteinExistence type="inferred from homology"/>
<dbReference type="InterPro" id="IPR001482">
    <property type="entry name" value="T2SS/T4SS_dom"/>
</dbReference>
<evidence type="ECO:0000313" key="4">
    <source>
        <dbReference type="Proteomes" id="UP001501444"/>
    </source>
</evidence>
<dbReference type="NCBIfam" id="TIGR01420">
    <property type="entry name" value="pilT_fam"/>
    <property type="match status" value="1"/>
</dbReference>
<dbReference type="SUPFAM" id="SSF52540">
    <property type="entry name" value="P-loop containing nucleoside triphosphate hydrolases"/>
    <property type="match status" value="1"/>
</dbReference>
<dbReference type="CDD" id="cd01131">
    <property type="entry name" value="PilT"/>
    <property type="match status" value="1"/>
</dbReference>
<evidence type="ECO:0000313" key="3">
    <source>
        <dbReference type="EMBL" id="GAA2330565.1"/>
    </source>
</evidence>
<protein>
    <submittedName>
        <fullName evidence="3">Type IV pilus twitching motility protein PilT</fullName>
    </submittedName>
</protein>
<evidence type="ECO:0000259" key="2">
    <source>
        <dbReference type="PROSITE" id="PS00662"/>
    </source>
</evidence>
<dbReference type="InterPro" id="IPR003593">
    <property type="entry name" value="AAA+_ATPase"/>
</dbReference>
<dbReference type="InterPro" id="IPR027417">
    <property type="entry name" value="P-loop_NTPase"/>
</dbReference>
<name>A0ABP5SGD9_9ACTN</name>
<dbReference type="PANTHER" id="PTHR30486:SF16">
    <property type="entry name" value="TWITCHING MOTILITY PROTEIN PILT"/>
    <property type="match status" value="1"/>
</dbReference>
<comment type="caution">
    <text evidence="3">The sequence shown here is derived from an EMBL/GenBank/DDBJ whole genome shotgun (WGS) entry which is preliminary data.</text>
</comment>
<reference evidence="4" key="1">
    <citation type="journal article" date="2019" name="Int. J. Syst. Evol. Microbiol.">
        <title>The Global Catalogue of Microorganisms (GCM) 10K type strain sequencing project: providing services to taxonomists for standard genome sequencing and annotation.</title>
        <authorList>
            <consortium name="The Broad Institute Genomics Platform"/>
            <consortium name="The Broad Institute Genome Sequencing Center for Infectious Disease"/>
            <person name="Wu L."/>
            <person name="Ma J."/>
        </authorList>
    </citation>
    <scope>NUCLEOTIDE SEQUENCE [LARGE SCALE GENOMIC DNA]</scope>
    <source>
        <strain evidence="4">JCM 3272</strain>
    </source>
</reference>
<dbReference type="PANTHER" id="PTHR30486">
    <property type="entry name" value="TWITCHING MOTILITY PROTEIN PILT"/>
    <property type="match status" value="1"/>
</dbReference>
<sequence length="362" mass="39999">MHDRRDHLDALLDTLWRARGTDLLLTAGMPPQIRVHGELSPVAGHEVLTRRDTDALLTAMLTDEQMLAWHASREYDFSFSWRDLARIRGSAFSQRGQTAVALRMISQRVPTMAELELPPVLWHFVRQHQGLVLVTGPTGSGKSTTLAAMINQINSDRACHILTIEDPIEYIHEHKRAMVNQREVGSDTESFPDALRSALRGDPDVLLVGEMRDLDSIRFALTIAETGHLVLASLHTNDTAQALSRIIDVFPAEQQAQVRTQLAAALTGIVYQRLIPRIGGGLVGAHEVLVATSAVRNLIKEGKTHQLRNSLVTGHKDGMVTFEQSLSALVQAGTITVDDAVARSLYPRDIEIHPRPRTSVTV</sequence>
<dbReference type="InterPro" id="IPR006321">
    <property type="entry name" value="PilT/PilU"/>
</dbReference>
<dbReference type="InterPro" id="IPR050921">
    <property type="entry name" value="T4SS_GSP_E_ATPase"/>
</dbReference>
<gene>
    <name evidence="3" type="ORF">GCM10010170_008600</name>
</gene>
<keyword evidence="4" id="KW-1185">Reference proteome</keyword>
<dbReference type="Gene3D" id="3.30.450.90">
    <property type="match status" value="1"/>
</dbReference>
<accession>A0ABP5SGD9</accession>
<dbReference type="RefSeq" id="WP_344610867.1">
    <property type="nucleotide sequence ID" value="NZ_BAAARV010000005.1"/>
</dbReference>
<comment type="similarity">
    <text evidence="1">Belongs to the GSP E family.</text>
</comment>
<dbReference type="EMBL" id="BAAARV010000005">
    <property type="protein sequence ID" value="GAA2330565.1"/>
    <property type="molecule type" value="Genomic_DNA"/>
</dbReference>
<dbReference type="SMART" id="SM00382">
    <property type="entry name" value="AAA"/>
    <property type="match status" value="1"/>
</dbReference>
<organism evidence="3 4">
    <name type="scientific">Dactylosporangium salmoneum</name>
    <dbReference type="NCBI Taxonomy" id="53361"/>
    <lineage>
        <taxon>Bacteria</taxon>
        <taxon>Bacillati</taxon>
        <taxon>Actinomycetota</taxon>
        <taxon>Actinomycetes</taxon>
        <taxon>Micromonosporales</taxon>
        <taxon>Micromonosporaceae</taxon>
        <taxon>Dactylosporangium</taxon>
    </lineage>
</organism>